<accession>A0A5M3MDF0</accession>
<dbReference type="AlphaFoldDB" id="A0A5M3MDF0"/>
<proteinExistence type="predicted"/>
<gene>
    <name evidence="1" type="ORF">CONPUDRAFT_75938</name>
</gene>
<dbReference type="KEGG" id="cput:CONPUDRAFT_75938"/>
<protein>
    <submittedName>
        <fullName evidence="1">Uncharacterized protein</fullName>
    </submittedName>
</protein>
<dbReference type="EMBL" id="JH711584">
    <property type="protein sequence ID" value="EIW77143.1"/>
    <property type="molecule type" value="Genomic_DNA"/>
</dbReference>
<dbReference type="GeneID" id="19209443"/>
<comment type="caution">
    <text evidence="1">The sequence shown here is derived from an EMBL/GenBank/DDBJ whole genome shotgun (WGS) entry which is preliminary data.</text>
</comment>
<dbReference type="Proteomes" id="UP000053558">
    <property type="component" value="Unassembled WGS sequence"/>
</dbReference>
<keyword evidence="2" id="KW-1185">Reference proteome</keyword>
<sequence>MHLLITRPPSLLLLPLLPPTSPHPRTTRVNYGLMNSKRTHKVKAQNFKDWIWQKVLVAVNKMHPVGDPKHCHLISCIDKYATLKLNWRVWKGLQYLLGIPLDEATGFSMSVSSAALKNLKEDQPTDCHIYLPGKFHFTTDTTSSTTAANTPHTTVSPHVTTSNTNATGTLVTTAFNMSDLTSVPPMNYQCTSGPALQIADPNMIPPSAPSSFANTPSAADTSSNIHKLKEKIMPLINVITASSPVSKMAVERSVEMFNLPKYMLPSENHYCLIHFFSKNHNAVAVFVATGTIDMSQLLLRVALKAVARNPELFKFGFN</sequence>
<reference evidence="2" key="1">
    <citation type="journal article" date="2012" name="Science">
        <title>The Paleozoic origin of enzymatic lignin decomposition reconstructed from 31 fungal genomes.</title>
        <authorList>
            <person name="Floudas D."/>
            <person name="Binder M."/>
            <person name="Riley R."/>
            <person name="Barry K."/>
            <person name="Blanchette R.A."/>
            <person name="Henrissat B."/>
            <person name="Martinez A.T."/>
            <person name="Otillar R."/>
            <person name="Spatafora J.W."/>
            <person name="Yadav J.S."/>
            <person name="Aerts A."/>
            <person name="Benoit I."/>
            <person name="Boyd A."/>
            <person name="Carlson A."/>
            <person name="Copeland A."/>
            <person name="Coutinho P.M."/>
            <person name="de Vries R.P."/>
            <person name="Ferreira P."/>
            <person name="Findley K."/>
            <person name="Foster B."/>
            <person name="Gaskell J."/>
            <person name="Glotzer D."/>
            <person name="Gorecki P."/>
            <person name="Heitman J."/>
            <person name="Hesse C."/>
            <person name="Hori C."/>
            <person name="Igarashi K."/>
            <person name="Jurgens J.A."/>
            <person name="Kallen N."/>
            <person name="Kersten P."/>
            <person name="Kohler A."/>
            <person name="Kuees U."/>
            <person name="Kumar T.K.A."/>
            <person name="Kuo A."/>
            <person name="LaButti K."/>
            <person name="Larrondo L.F."/>
            <person name="Lindquist E."/>
            <person name="Ling A."/>
            <person name="Lombard V."/>
            <person name="Lucas S."/>
            <person name="Lundell T."/>
            <person name="Martin R."/>
            <person name="McLaughlin D.J."/>
            <person name="Morgenstern I."/>
            <person name="Morin E."/>
            <person name="Murat C."/>
            <person name="Nagy L.G."/>
            <person name="Nolan M."/>
            <person name="Ohm R.A."/>
            <person name="Patyshakuliyeva A."/>
            <person name="Rokas A."/>
            <person name="Ruiz-Duenas F.J."/>
            <person name="Sabat G."/>
            <person name="Salamov A."/>
            <person name="Samejima M."/>
            <person name="Schmutz J."/>
            <person name="Slot J.C."/>
            <person name="St John F."/>
            <person name="Stenlid J."/>
            <person name="Sun H."/>
            <person name="Sun S."/>
            <person name="Syed K."/>
            <person name="Tsang A."/>
            <person name="Wiebenga A."/>
            <person name="Young D."/>
            <person name="Pisabarro A."/>
            <person name="Eastwood D.C."/>
            <person name="Martin F."/>
            <person name="Cullen D."/>
            <person name="Grigoriev I.V."/>
            <person name="Hibbett D.S."/>
        </authorList>
    </citation>
    <scope>NUCLEOTIDE SEQUENCE [LARGE SCALE GENOMIC DNA]</scope>
    <source>
        <strain evidence="2">RWD-64-598 SS2</strain>
    </source>
</reference>
<organism evidence="1 2">
    <name type="scientific">Coniophora puteana (strain RWD-64-598)</name>
    <name type="common">Brown rot fungus</name>
    <dbReference type="NCBI Taxonomy" id="741705"/>
    <lineage>
        <taxon>Eukaryota</taxon>
        <taxon>Fungi</taxon>
        <taxon>Dikarya</taxon>
        <taxon>Basidiomycota</taxon>
        <taxon>Agaricomycotina</taxon>
        <taxon>Agaricomycetes</taxon>
        <taxon>Agaricomycetidae</taxon>
        <taxon>Boletales</taxon>
        <taxon>Coniophorineae</taxon>
        <taxon>Coniophoraceae</taxon>
        <taxon>Coniophora</taxon>
    </lineage>
</organism>
<evidence type="ECO:0000313" key="1">
    <source>
        <dbReference type="EMBL" id="EIW77143.1"/>
    </source>
</evidence>
<dbReference type="RefSeq" id="XP_007772427.1">
    <property type="nucleotide sequence ID" value="XM_007774237.1"/>
</dbReference>
<name>A0A5M3MDF0_CONPW</name>
<evidence type="ECO:0000313" key="2">
    <source>
        <dbReference type="Proteomes" id="UP000053558"/>
    </source>
</evidence>